<dbReference type="GO" id="GO:0006428">
    <property type="term" value="P:isoleucyl-tRNA aminoacylation"/>
    <property type="evidence" value="ECO:0007669"/>
    <property type="project" value="TreeGrafter"/>
</dbReference>
<dbReference type="GO" id="GO:0005739">
    <property type="term" value="C:mitochondrion"/>
    <property type="evidence" value="ECO:0007669"/>
    <property type="project" value="TreeGrafter"/>
</dbReference>
<gene>
    <name evidence="7" type="ORF">RJT34_20161</name>
</gene>
<dbReference type="SUPFAM" id="SSF52374">
    <property type="entry name" value="Nucleotidylyl transferase"/>
    <property type="match status" value="1"/>
</dbReference>
<keyword evidence="2" id="KW-0547">Nucleotide-binding</keyword>
<keyword evidence="8" id="KW-1185">Reference proteome</keyword>
<evidence type="ECO:0000313" key="8">
    <source>
        <dbReference type="Proteomes" id="UP001359559"/>
    </source>
</evidence>
<dbReference type="PROSITE" id="PS00178">
    <property type="entry name" value="AA_TRNA_LIGASE_I"/>
    <property type="match status" value="1"/>
</dbReference>
<name>A0AAN9ISN9_CLITE</name>
<dbReference type="GO" id="GO:0048608">
    <property type="term" value="P:reproductive structure development"/>
    <property type="evidence" value="ECO:0007669"/>
    <property type="project" value="UniProtKB-ARBA"/>
</dbReference>
<evidence type="ECO:0000256" key="2">
    <source>
        <dbReference type="ARBA" id="ARBA00022741"/>
    </source>
</evidence>
<keyword evidence="5" id="KW-0030">Aminoacyl-tRNA synthetase</keyword>
<feature type="domain" description="Aminoacyl-tRNA synthetase class Ia" evidence="6">
    <location>
        <begin position="51"/>
        <end position="91"/>
    </location>
</feature>
<dbReference type="InterPro" id="IPR001412">
    <property type="entry name" value="aa-tRNA-synth_I_CS"/>
</dbReference>
<evidence type="ECO:0000313" key="7">
    <source>
        <dbReference type="EMBL" id="KAK7285391.1"/>
    </source>
</evidence>
<evidence type="ECO:0000256" key="4">
    <source>
        <dbReference type="ARBA" id="ARBA00022917"/>
    </source>
</evidence>
<sequence>MDLQGLLLHFLTLGIKKEDGKYKHTIDLPKTTFGMRANSSVREPEIQKLWEENQESFILHDGPPYANGDLHIGHALNKILKDTINRYKSLDQKARKDLTPLKLRAKVAKFAKETVKNQMSSFKYPEKHVSKLQKFPYLNVPSSLL</sequence>
<dbReference type="GO" id="GO:0005524">
    <property type="term" value="F:ATP binding"/>
    <property type="evidence" value="ECO:0007669"/>
    <property type="project" value="UniProtKB-KW"/>
</dbReference>
<proteinExistence type="predicted"/>
<keyword evidence="3" id="KW-0067">ATP-binding</keyword>
<dbReference type="Proteomes" id="UP001359559">
    <property type="component" value="Unassembled WGS sequence"/>
</dbReference>
<dbReference type="Gene3D" id="3.40.50.620">
    <property type="entry name" value="HUPs"/>
    <property type="match status" value="1"/>
</dbReference>
<evidence type="ECO:0000256" key="5">
    <source>
        <dbReference type="ARBA" id="ARBA00023146"/>
    </source>
</evidence>
<dbReference type="InterPro" id="IPR002300">
    <property type="entry name" value="aa-tRNA-synth_Ia"/>
</dbReference>
<dbReference type="EMBL" id="JAYKXN010000005">
    <property type="protein sequence ID" value="KAK7285391.1"/>
    <property type="molecule type" value="Genomic_DNA"/>
</dbReference>
<reference evidence="7 8" key="1">
    <citation type="submission" date="2024-01" db="EMBL/GenBank/DDBJ databases">
        <title>The genomes of 5 underutilized Papilionoideae crops provide insights into root nodulation and disease resistance.</title>
        <authorList>
            <person name="Yuan L."/>
        </authorList>
    </citation>
    <scope>NUCLEOTIDE SEQUENCE [LARGE SCALE GENOMIC DNA]</scope>
    <source>
        <strain evidence="7">LY-2023</strain>
        <tissue evidence="7">Leaf</tissue>
    </source>
</reference>
<dbReference type="GO" id="GO:0004822">
    <property type="term" value="F:isoleucine-tRNA ligase activity"/>
    <property type="evidence" value="ECO:0007669"/>
    <property type="project" value="TreeGrafter"/>
</dbReference>
<accession>A0AAN9ISN9</accession>
<comment type="caution">
    <text evidence="7">The sequence shown here is derived from an EMBL/GenBank/DDBJ whole genome shotgun (WGS) entry which is preliminary data.</text>
</comment>
<keyword evidence="4" id="KW-0648">Protein biosynthesis</keyword>
<keyword evidence="1" id="KW-0436">Ligase</keyword>
<dbReference type="PANTHER" id="PTHR42765:SF1">
    <property type="entry name" value="ISOLEUCINE--TRNA LIGASE, MITOCHONDRIAL"/>
    <property type="match status" value="1"/>
</dbReference>
<dbReference type="Pfam" id="PF00133">
    <property type="entry name" value="tRNA-synt_1"/>
    <property type="match status" value="1"/>
</dbReference>
<dbReference type="InterPro" id="IPR050081">
    <property type="entry name" value="Ile-tRNA_ligase"/>
</dbReference>
<dbReference type="GO" id="GO:0032543">
    <property type="term" value="P:mitochondrial translation"/>
    <property type="evidence" value="ECO:0007669"/>
    <property type="project" value="TreeGrafter"/>
</dbReference>
<evidence type="ECO:0000259" key="6">
    <source>
        <dbReference type="Pfam" id="PF00133"/>
    </source>
</evidence>
<protein>
    <recommendedName>
        <fullName evidence="6">Aminoacyl-tRNA synthetase class Ia domain-containing protein</fullName>
    </recommendedName>
</protein>
<evidence type="ECO:0000256" key="1">
    <source>
        <dbReference type="ARBA" id="ARBA00022598"/>
    </source>
</evidence>
<dbReference type="PANTHER" id="PTHR42765">
    <property type="entry name" value="SOLEUCYL-TRNA SYNTHETASE"/>
    <property type="match status" value="1"/>
</dbReference>
<dbReference type="InterPro" id="IPR014729">
    <property type="entry name" value="Rossmann-like_a/b/a_fold"/>
</dbReference>
<dbReference type="AlphaFoldDB" id="A0AAN9ISN9"/>
<organism evidence="7 8">
    <name type="scientific">Clitoria ternatea</name>
    <name type="common">Butterfly pea</name>
    <dbReference type="NCBI Taxonomy" id="43366"/>
    <lineage>
        <taxon>Eukaryota</taxon>
        <taxon>Viridiplantae</taxon>
        <taxon>Streptophyta</taxon>
        <taxon>Embryophyta</taxon>
        <taxon>Tracheophyta</taxon>
        <taxon>Spermatophyta</taxon>
        <taxon>Magnoliopsida</taxon>
        <taxon>eudicotyledons</taxon>
        <taxon>Gunneridae</taxon>
        <taxon>Pentapetalae</taxon>
        <taxon>rosids</taxon>
        <taxon>fabids</taxon>
        <taxon>Fabales</taxon>
        <taxon>Fabaceae</taxon>
        <taxon>Papilionoideae</taxon>
        <taxon>50 kb inversion clade</taxon>
        <taxon>NPAAA clade</taxon>
        <taxon>indigoferoid/millettioid clade</taxon>
        <taxon>Phaseoleae</taxon>
        <taxon>Clitoria</taxon>
    </lineage>
</organism>
<dbReference type="GO" id="GO:0009791">
    <property type="term" value="P:post-embryonic development"/>
    <property type="evidence" value="ECO:0007669"/>
    <property type="project" value="UniProtKB-ARBA"/>
</dbReference>
<evidence type="ECO:0000256" key="3">
    <source>
        <dbReference type="ARBA" id="ARBA00022840"/>
    </source>
</evidence>